<reference evidence="2" key="1">
    <citation type="submission" date="2021-01" db="EMBL/GenBank/DDBJ databases">
        <authorList>
            <consortium name="Genoscope - CEA"/>
            <person name="William W."/>
        </authorList>
    </citation>
    <scope>NUCLEOTIDE SEQUENCE</scope>
</reference>
<organism evidence="2 3">
    <name type="scientific">Paramecium sonneborni</name>
    <dbReference type="NCBI Taxonomy" id="65129"/>
    <lineage>
        <taxon>Eukaryota</taxon>
        <taxon>Sar</taxon>
        <taxon>Alveolata</taxon>
        <taxon>Ciliophora</taxon>
        <taxon>Intramacronucleata</taxon>
        <taxon>Oligohymenophorea</taxon>
        <taxon>Peniculida</taxon>
        <taxon>Parameciidae</taxon>
        <taxon>Paramecium</taxon>
    </lineage>
</organism>
<protein>
    <submittedName>
        <fullName evidence="2">Uncharacterized protein</fullName>
    </submittedName>
</protein>
<gene>
    <name evidence="2" type="ORF">PSON_ATCC_30995.1.T0910091</name>
</gene>
<keyword evidence="3" id="KW-1185">Reference proteome</keyword>
<keyword evidence="1" id="KW-0472">Membrane</keyword>
<feature type="transmembrane region" description="Helical" evidence="1">
    <location>
        <begin position="31"/>
        <end position="50"/>
    </location>
</feature>
<dbReference type="EMBL" id="CAJJDN010000091">
    <property type="protein sequence ID" value="CAD8108477.1"/>
    <property type="molecule type" value="Genomic_DNA"/>
</dbReference>
<evidence type="ECO:0000256" key="1">
    <source>
        <dbReference type="SAM" id="Phobius"/>
    </source>
</evidence>
<evidence type="ECO:0000313" key="3">
    <source>
        <dbReference type="Proteomes" id="UP000692954"/>
    </source>
</evidence>
<proteinExistence type="predicted"/>
<dbReference type="Proteomes" id="UP000692954">
    <property type="component" value="Unassembled WGS sequence"/>
</dbReference>
<keyword evidence="1" id="KW-1133">Transmembrane helix</keyword>
<dbReference type="AlphaFoldDB" id="A0A8S1PYQ1"/>
<sequence>MALDFRGKVIIVTGAVRSICKEHCNYFTDKGAQIIVIAYIIIYLKRRFIINQFQQQMQKRQQKLYIGE</sequence>
<dbReference type="OrthoDB" id="1393670at2759"/>
<evidence type="ECO:0000313" key="2">
    <source>
        <dbReference type="EMBL" id="CAD8108477.1"/>
    </source>
</evidence>
<keyword evidence="1" id="KW-0812">Transmembrane</keyword>
<name>A0A8S1PYQ1_9CILI</name>
<comment type="caution">
    <text evidence="2">The sequence shown here is derived from an EMBL/GenBank/DDBJ whole genome shotgun (WGS) entry which is preliminary data.</text>
</comment>
<accession>A0A8S1PYQ1</accession>